<dbReference type="HOGENOM" id="CLU_020088_5_1_1"/>
<evidence type="ECO:0000256" key="1">
    <source>
        <dbReference type="ARBA" id="ARBA00004141"/>
    </source>
</evidence>
<feature type="transmembrane region" description="Helical" evidence="6">
    <location>
        <begin position="370"/>
        <end position="388"/>
    </location>
</feature>
<dbReference type="RefSeq" id="XP_001025615.1">
    <property type="nucleotide sequence ID" value="XM_001025615.1"/>
</dbReference>
<dbReference type="OMA" id="PRWLNYF"/>
<dbReference type="InterPro" id="IPR001046">
    <property type="entry name" value="NRAMP_fam"/>
</dbReference>
<evidence type="ECO:0000256" key="3">
    <source>
        <dbReference type="ARBA" id="ARBA00022692"/>
    </source>
</evidence>
<dbReference type="Proteomes" id="UP000009168">
    <property type="component" value="Unassembled WGS sequence"/>
</dbReference>
<feature type="transmembrane region" description="Helical" evidence="6">
    <location>
        <begin position="140"/>
        <end position="160"/>
    </location>
</feature>
<dbReference type="NCBIfam" id="TIGR01197">
    <property type="entry name" value="nramp"/>
    <property type="match status" value="1"/>
</dbReference>
<gene>
    <name evidence="7" type="ORF">TTHERM_00697030</name>
</gene>
<feature type="transmembrane region" description="Helical" evidence="6">
    <location>
        <begin position="207"/>
        <end position="232"/>
    </location>
</feature>
<evidence type="ECO:0000256" key="5">
    <source>
        <dbReference type="ARBA" id="ARBA00023136"/>
    </source>
</evidence>
<dbReference type="STRING" id="312017.Q24C68"/>
<dbReference type="GO" id="GO:0034755">
    <property type="term" value="P:iron ion transmembrane transport"/>
    <property type="evidence" value="ECO:0007669"/>
    <property type="project" value="TreeGrafter"/>
</dbReference>
<keyword evidence="8" id="KW-1185">Reference proteome</keyword>
<accession>Q24C68</accession>
<dbReference type="NCBIfam" id="NF037982">
    <property type="entry name" value="Nramp_1"/>
    <property type="match status" value="1"/>
</dbReference>
<dbReference type="PANTHER" id="PTHR11706">
    <property type="entry name" value="SOLUTE CARRIER PROTEIN FAMILY 11 MEMBER"/>
    <property type="match status" value="1"/>
</dbReference>
<feature type="transmembrane region" description="Helical" evidence="6">
    <location>
        <begin position="30"/>
        <end position="45"/>
    </location>
</feature>
<keyword evidence="5 6" id="KW-0472">Membrane</keyword>
<evidence type="ECO:0000313" key="7">
    <source>
        <dbReference type="EMBL" id="EAS05370.1"/>
    </source>
</evidence>
<feature type="transmembrane region" description="Helical" evidence="6">
    <location>
        <begin position="342"/>
        <end position="358"/>
    </location>
</feature>
<dbReference type="FunCoup" id="Q24C68">
    <property type="interactions" value="44"/>
</dbReference>
<protein>
    <submittedName>
        <fullName evidence="7">NRAMP (Natural resistance-associated macrophage protein) metal ion transporter family protein</fullName>
    </submittedName>
</protein>
<evidence type="ECO:0000256" key="6">
    <source>
        <dbReference type="SAM" id="Phobius"/>
    </source>
</evidence>
<dbReference type="GO" id="GO:0005384">
    <property type="term" value="F:manganese ion transmembrane transporter activity"/>
    <property type="evidence" value="ECO:0007669"/>
    <property type="project" value="TreeGrafter"/>
</dbReference>
<evidence type="ECO:0000256" key="4">
    <source>
        <dbReference type="ARBA" id="ARBA00022989"/>
    </source>
</evidence>
<feature type="transmembrane region" description="Helical" evidence="6">
    <location>
        <begin position="302"/>
        <end position="330"/>
    </location>
</feature>
<name>Q24C68_TETTS</name>
<organism evidence="7 8">
    <name type="scientific">Tetrahymena thermophila (strain SB210)</name>
    <dbReference type="NCBI Taxonomy" id="312017"/>
    <lineage>
        <taxon>Eukaryota</taxon>
        <taxon>Sar</taxon>
        <taxon>Alveolata</taxon>
        <taxon>Ciliophora</taxon>
        <taxon>Intramacronucleata</taxon>
        <taxon>Oligohymenophorea</taxon>
        <taxon>Hymenostomatida</taxon>
        <taxon>Tetrahymenina</taxon>
        <taxon>Tetrahymenidae</taxon>
        <taxon>Tetrahymena</taxon>
    </lineage>
</organism>
<feature type="transmembrane region" description="Helical" evidence="6">
    <location>
        <begin position="167"/>
        <end position="187"/>
    </location>
</feature>
<feature type="transmembrane region" description="Helical" evidence="6">
    <location>
        <begin position="65"/>
        <end position="87"/>
    </location>
</feature>
<dbReference type="eggNOG" id="KOG1291">
    <property type="taxonomic scope" value="Eukaryota"/>
</dbReference>
<proteinExistence type="predicted"/>
<dbReference type="InParanoid" id="Q24C68"/>
<feature type="transmembrane region" description="Helical" evidence="6">
    <location>
        <begin position="431"/>
        <end position="452"/>
    </location>
</feature>
<dbReference type="GO" id="GO:0015086">
    <property type="term" value="F:cadmium ion transmembrane transporter activity"/>
    <property type="evidence" value="ECO:0007669"/>
    <property type="project" value="TreeGrafter"/>
</dbReference>
<feature type="transmembrane region" description="Helical" evidence="6">
    <location>
        <begin position="253"/>
        <end position="277"/>
    </location>
</feature>
<sequence length="484" mass="53839">MIDSAQTDTNLQSATSEYEKINIKFSFRECLSYFGPGLLVSIAYLDPGNLAGDMDAGLNGKYHLLWVLFLATALGFVFQNRAMMIGLVSGKDMAKLCRYYYPRKMSILLWIMAEIAIIGSDIQEVLGSAIALQILFGLKLWIGVLLTITTTVLILLVKYIGMRALEVFFAILIGTMAICFFIELGFIGPNFGQLMEGMFVPYVPSSAFSSMIGLIGAVLMPHNLYLHSSLVYEKKISKNDRPLLHKSIMYFKIETGVSLLISFFINLAVIGTFANWYNTNEDLDLHSAASVLEVNFGTSAKYIWGIGLLAAGQSSTLTGTLAGQFVMTGFVKLRVSKFKRAFVTRCIAIAPSIIIAFISENENFNNYLNVLQAVQLPFAVIPLLKLSIDRDLMGEFTMGKVQLIILSILSSAIVVVNYYSQIPSDVDWSSAWIYIIIAVMILYFIFLGFVLFTKIKKTKDVKLSMASHAQKQSLIQDDEQQNYA</sequence>
<keyword evidence="4 6" id="KW-1133">Transmembrane helix</keyword>
<keyword evidence="3 6" id="KW-0812">Transmembrane</keyword>
<dbReference type="EMBL" id="GG662372">
    <property type="protein sequence ID" value="EAS05370.1"/>
    <property type="molecule type" value="Genomic_DNA"/>
</dbReference>
<evidence type="ECO:0000313" key="8">
    <source>
        <dbReference type="Proteomes" id="UP000009168"/>
    </source>
</evidence>
<dbReference type="GO" id="GO:0005886">
    <property type="term" value="C:plasma membrane"/>
    <property type="evidence" value="ECO:0007669"/>
    <property type="project" value="TreeGrafter"/>
</dbReference>
<dbReference type="PRINTS" id="PR00447">
    <property type="entry name" value="NATRESASSCMP"/>
</dbReference>
<dbReference type="OrthoDB" id="409173at2759"/>
<dbReference type="AlphaFoldDB" id="Q24C68"/>
<keyword evidence="2" id="KW-0813">Transport</keyword>
<feature type="transmembrane region" description="Helical" evidence="6">
    <location>
        <begin position="400"/>
        <end position="419"/>
    </location>
</feature>
<evidence type="ECO:0000256" key="2">
    <source>
        <dbReference type="ARBA" id="ARBA00022448"/>
    </source>
</evidence>
<feature type="transmembrane region" description="Helical" evidence="6">
    <location>
        <begin position="107"/>
        <end position="134"/>
    </location>
</feature>
<dbReference type="PANTHER" id="PTHR11706:SF33">
    <property type="entry name" value="NATURAL RESISTANCE-ASSOCIATED MACROPHAGE PROTEIN 2"/>
    <property type="match status" value="1"/>
</dbReference>
<dbReference type="Pfam" id="PF01566">
    <property type="entry name" value="Nramp"/>
    <property type="match status" value="1"/>
</dbReference>
<dbReference type="GeneID" id="7840934"/>
<reference evidence="8" key="1">
    <citation type="journal article" date="2006" name="PLoS Biol.">
        <title>Macronuclear genome sequence of the ciliate Tetrahymena thermophila, a model eukaryote.</title>
        <authorList>
            <person name="Eisen J.A."/>
            <person name="Coyne R.S."/>
            <person name="Wu M."/>
            <person name="Wu D."/>
            <person name="Thiagarajan M."/>
            <person name="Wortman J.R."/>
            <person name="Badger J.H."/>
            <person name="Ren Q."/>
            <person name="Amedeo P."/>
            <person name="Jones K.M."/>
            <person name="Tallon L.J."/>
            <person name="Delcher A.L."/>
            <person name="Salzberg S.L."/>
            <person name="Silva J.C."/>
            <person name="Haas B.J."/>
            <person name="Majoros W.H."/>
            <person name="Farzad M."/>
            <person name="Carlton J.M."/>
            <person name="Smith R.K. Jr."/>
            <person name="Garg J."/>
            <person name="Pearlman R.E."/>
            <person name="Karrer K.M."/>
            <person name="Sun L."/>
            <person name="Manning G."/>
            <person name="Elde N.C."/>
            <person name="Turkewitz A.P."/>
            <person name="Asai D.J."/>
            <person name="Wilkes D.E."/>
            <person name="Wang Y."/>
            <person name="Cai H."/>
            <person name="Collins K."/>
            <person name="Stewart B.A."/>
            <person name="Lee S.R."/>
            <person name="Wilamowska K."/>
            <person name="Weinberg Z."/>
            <person name="Ruzzo W.L."/>
            <person name="Wloga D."/>
            <person name="Gaertig J."/>
            <person name="Frankel J."/>
            <person name="Tsao C.-C."/>
            <person name="Gorovsky M.A."/>
            <person name="Keeling P.J."/>
            <person name="Waller R.F."/>
            <person name="Patron N.J."/>
            <person name="Cherry J.M."/>
            <person name="Stover N.A."/>
            <person name="Krieger C.J."/>
            <person name="del Toro C."/>
            <person name="Ryder H.F."/>
            <person name="Williamson S.C."/>
            <person name="Barbeau R.A."/>
            <person name="Hamilton E.P."/>
            <person name="Orias E."/>
        </authorList>
    </citation>
    <scope>NUCLEOTIDE SEQUENCE [LARGE SCALE GENOMIC DNA]</scope>
    <source>
        <strain evidence="8">SB210</strain>
    </source>
</reference>
<comment type="subcellular location">
    <subcellularLocation>
        <location evidence="1">Membrane</location>
        <topology evidence="1">Multi-pass membrane protein</topology>
    </subcellularLocation>
</comment>
<dbReference type="KEGG" id="tet:TTHERM_00697030"/>